<proteinExistence type="inferred from homology"/>
<dbReference type="Gene3D" id="3.40.50.300">
    <property type="entry name" value="P-loop containing nucleotide triphosphate hydrolases"/>
    <property type="match status" value="1"/>
</dbReference>
<name>A0A9P6FUT4_9FUNG</name>
<evidence type="ECO:0000256" key="2">
    <source>
        <dbReference type="ARBA" id="ARBA00022741"/>
    </source>
</evidence>
<organism evidence="6 7">
    <name type="scientific">Lunasporangiospora selenospora</name>
    <dbReference type="NCBI Taxonomy" id="979761"/>
    <lineage>
        <taxon>Eukaryota</taxon>
        <taxon>Fungi</taxon>
        <taxon>Fungi incertae sedis</taxon>
        <taxon>Mucoromycota</taxon>
        <taxon>Mortierellomycotina</taxon>
        <taxon>Mortierellomycetes</taxon>
        <taxon>Mortierellales</taxon>
        <taxon>Mortierellaceae</taxon>
        <taxon>Lunasporangiospora</taxon>
    </lineage>
</organism>
<feature type="domain" description="AAA+ ATPase" evidence="5">
    <location>
        <begin position="590"/>
        <end position="727"/>
    </location>
</feature>
<gene>
    <name evidence="6" type="ORF">BGW38_001996</name>
</gene>
<dbReference type="Gene3D" id="1.10.8.60">
    <property type="match status" value="1"/>
</dbReference>
<evidence type="ECO:0000313" key="7">
    <source>
        <dbReference type="Proteomes" id="UP000780801"/>
    </source>
</evidence>
<dbReference type="AlphaFoldDB" id="A0A9P6FUT4"/>
<evidence type="ECO:0000313" key="6">
    <source>
        <dbReference type="EMBL" id="KAF9581105.1"/>
    </source>
</evidence>
<dbReference type="PROSITE" id="PS00674">
    <property type="entry name" value="AAA"/>
    <property type="match status" value="1"/>
</dbReference>
<feature type="non-terminal residue" evidence="6">
    <location>
        <position position="1"/>
    </location>
</feature>
<dbReference type="InterPro" id="IPR003593">
    <property type="entry name" value="AAA+_ATPase"/>
</dbReference>
<evidence type="ECO:0000259" key="5">
    <source>
        <dbReference type="SMART" id="SM00382"/>
    </source>
</evidence>
<dbReference type="PANTHER" id="PTHR23074">
    <property type="entry name" value="AAA DOMAIN-CONTAINING"/>
    <property type="match status" value="1"/>
</dbReference>
<evidence type="ECO:0000256" key="4">
    <source>
        <dbReference type="SAM" id="MobiDB-lite"/>
    </source>
</evidence>
<dbReference type="InterPro" id="IPR003959">
    <property type="entry name" value="ATPase_AAA_core"/>
</dbReference>
<dbReference type="FunFam" id="3.40.50.300:FF:000093">
    <property type="entry name" value="Fidgetin-like 1"/>
    <property type="match status" value="1"/>
</dbReference>
<sequence length="787" mass="86689">MDERAIYASAHATRANKSRHLPSIASTHYRALQLFLSTEANDVRLTAQQRRDARTLQEHYHRQYLQDCLHKDKSPLQQTYPCSSTTTETKPQLNSGGADNNNNDNNSSSGSSKSGKNTSRRIVDRVRQNVDHALERKRRTRGFIPPILPNGADLDLYAMCLKDLASLSCEPELDALPVPDSIDTLVRRSKQNAAEAAVVEAAEKARYAQESDKAAETILDKGIAPKRTPPSVATSRDNGEFKERTLRQEPVLKPAPTTTTATTPPTLLAPTTTKADSLITTARSPAATTKVDRHTPSPPYTTNTAQPFKAPELNPNQPTLDSMFGNHATTTANGRSGANQRTNVAAVEPPSRPKYAVYDDDEEEMEQVVQPTVFEQQQQQQQQVRSNYFSNGMDRPGRKRGRNDGMDAAEGNGPRPMEFITAKEQLIIEEEQLEDRRQNQMSGQGLNRGGYTSMNNIYNTIGSGGNGSNNNTNSYNNGAGNLAGPGSLKSKMLGTKRAKFKSPMNKGPEGQEDGKSGQSRGGSGSDEPLDERLRNVDPKMIETIKNEIMERCPVVTWDDISGLEHAKTTIKEAVIWPMLRPDIFTGLRRPPKGLLLFGPPGTGKTLIGKCIASQSQATFFSISSSTLTSKWVGDGEKMVRALFAVARCHQPAVIFMDEIDSLLTQRTDGEFEASRRIKTEFLVQFDGVGTTGEEDRILLVGATNRPQEIDEAARRRFQKRLYVPLPESAGRHGMIQNLLRSQHHDLTSEQILDICERTKGYSGSDMNGLCREAALGPVRSIQGDILM</sequence>
<feature type="region of interest" description="Disordered" evidence="4">
    <location>
        <begin position="388"/>
        <end position="415"/>
    </location>
</feature>
<dbReference type="InterPro" id="IPR027417">
    <property type="entry name" value="P-loop_NTPase"/>
</dbReference>
<evidence type="ECO:0000256" key="1">
    <source>
        <dbReference type="ARBA" id="ARBA00006914"/>
    </source>
</evidence>
<comment type="similarity">
    <text evidence="1">Belongs to the AAA ATPase family.</text>
</comment>
<comment type="caution">
    <text evidence="6">The sequence shown here is derived from an EMBL/GenBank/DDBJ whole genome shotgun (WGS) entry which is preliminary data.</text>
</comment>
<dbReference type="InterPro" id="IPR050304">
    <property type="entry name" value="MT-severing_AAA_ATPase"/>
</dbReference>
<accession>A0A9P6FUT4</accession>
<feature type="region of interest" description="Disordered" evidence="4">
    <location>
        <begin position="78"/>
        <end position="123"/>
    </location>
</feature>
<dbReference type="EMBL" id="JAABOA010001668">
    <property type="protein sequence ID" value="KAF9581105.1"/>
    <property type="molecule type" value="Genomic_DNA"/>
</dbReference>
<feature type="region of interest" description="Disordered" evidence="4">
    <location>
        <begin position="285"/>
        <end position="311"/>
    </location>
</feature>
<dbReference type="SMART" id="SM00382">
    <property type="entry name" value="AAA"/>
    <property type="match status" value="1"/>
</dbReference>
<dbReference type="Pfam" id="PF00004">
    <property type="entry name" value="AAA"/>
    <property type="match status" value="1"/>
</dbReference>
<reference evidence="6" key="1">
    <citation type="journal article" date="2020" name="Fungal Divers.">
        <title>Resolving the Mortierellaceae phylogeny through synthesis of multi-gene phylogenetics and phylogenomics.</title>
        <authorList>
            <person name="Vandepol N."/>
            <person name="Liber J."/>
            <person name="Desiro A."/>
            <person name="Na H."/>
            <person name="Kennedy M."/>
            <person name="Barry K."/>
            <person name="Grigoriev I.V."/>
            <person name="Miller A.N."/>
            <person name="O'Donnell K."/>
            <person name="Stajich J.E."/>
            <person name="Bonito G."/>
        </authorList>
    </citation>
    <scope>NUCLEOTIDE SEQUENCE</scope>
    <source>
        <strain evidence="6">KOD1015</strain>
    </source>
</reference>
<dbReference type="SUPFAM" id="SSF52540">
    <property type="entry name" value="P-loop containing nucleoside triphosphate hydrolases"/>
    <property type="match status" value="1"/>
</dbReference>
<dbReference type="GO" id="GO:0005524">
    <property type="term" value="F:ATP binding"/>
    <property type="evidence" value="ECO:0007669"/>
    <property type="project" value="UniProtKB-KW"/>
</dbReference>
<feature type="compositionally biased region" description="Polar residues" evidence="4">
    <location>
        <begin position="78"/>
        <end position="93"/>
    </location>
</feature>
<dbReference type="Pfam" id="PF17862">
    <property type="entry name" value="AAA_lid_3"/>
    <property type="match status" value="1"/>
</dbReference>
<dbReference type="GO" id="GO:0016887">
    <property type="term" value="F:ATP hydrolysis activity"/>
    <property type="evidence" value="ECO:0007669"/>
    <property type="project" value="InterPro"/>
</dbReference>
<dbReference type="InterPro" id="IPR003960">
    <property type="entry name" value="ATPase_AAA_CS"/>
</dbReference>
<protein>
    <recommendedName>
        <fullName evidence="5">AAA+ ATPase domain-containing protein</fullName>
    </recommendedName>
</protein>
<dbReference type="InterPro" id="IPR041569">
    <property type="entry name" value="AAA_lid_3"/>
</dbReference>
<dbReference type="PANTHER" id="PTHR23074:SF17">
    <property type="entry name" value="FIDGETIN-LIKE PROTEIN 1"/>
    <property type="match status" value="1"/>
</dbReference>
<feature type="region of interest" description="Disordered" evidence="4">
    <location>
        <begin position="497"/>
        <end position="536"/>
    </location>
</feature>
<keyword evidence="7" id="KW-1185">Reference proteome</keyword>
<feature type="compositionally biased region" description="Low complexity" evidence="4">
    <location>
        <begin position="94"/>
        <end position="117"/>
    </location>
</feature>
<keyword evidence="3" id="KW-0067">ATP-binding</keyword>
<keyword evidence="2" id="KW-0547">Nucleotide-binding</keyword>
<dbReference type="Proteomes" id="UP000780801">
    <property type="component" value="Unassembled WGS sequence"/>
</dbReference>
<dbReference type="FunFam" id="1.10.8.60:FF:000022">
    <property type="entry name" value="Fidgetin like 1"/>
    <property type="match status" value="1"/>
</dbReference>
<evidence type="ECO:0000256" key="3">
    <source>
        <dbReference type="ARBA" id="ARBA00022840"/>
    </source>
</evidence>
<dbReference type="OrthoDB" id="10251136at2759"/>